<comment type="caution">
    <text evidence="4">The sequence shown here is derived from an EMBL/GenBank/DDBJ whole genome shotgun (WGS) entry which is preliminary data.</text>
</comment>
<dbReference type="eggNOG" id="ENOG502ZE37">
    <property type="taxonomic scope" value="Bacteria"/>
</dbReference>
<proteinExistence type="predicted"/>
<dbReference type="Gene3D" id="6.10.140.920">
    <property type="match status" value="1"/>
</dbReference>
<keyword evidence="3" id="KW-0472">Membrane</keyword>
<dbReference type="Gene3D" id="1.20.1480.30">
    <property type="entry name" value="Designed four-helix bundle protein"/>
    <property type="match status" value="1"/>
</dbReference>
<keyword evidence="3" id="KW-0812">Transmembrane</keyword>
<dbReference type="Proteomes" id="UP000014977">
    <property type="component" value="Unassembled WGS sequence"/>
</dbReference>
<gene>
    <name evidence="4" type="ORF">dsmv_1188</name>
</gene>
<dbReference type="RefSeq" id="WP_020875528.1">
    <property type="nucleotide sequence ID" value="NZ_ATHJ01000056.1"/>
</dbReference>
<dbReference type="STRING" id="897.B2D07_02035"/>
<feature type="coiled-coil region" evidence="1">
    <location>
        <begin position="126"/>
        <end position="195"/>
    </location>
</feature>
<feature type="region of interest" description="Disordered" evidence="2">
    <location>
        <begin position="1"/>
        <end position="23"/>
    </location>
</feature>
<keyword evidence="1" id="KW-0175">Coiled coil</keyword>
<reference evidence="4 5" key="1">
    <citation type="journal article" date="2013" name="Genome Announc.">
        <title>Draft genome sequences for three mercury-methylating, sulfate-reducing bacteria.</title>
        <authorList>
            <person name="Brown S.D."/>
            <person name="Hurt R.A.Jr."/>
            <person name="Gilmour C.C."/>
            <person name="Elias D.A."/>
        </authorList>
    </citation>
    <scope>NUCLEOTIDE SEQUENCE [LARGE SCALE GENOMIC DNA]</scope>
    <source>
        <strain evidence="4 5">DSM 2059</strain>
    </source>
</reference>
<evidence type="ECO:0000313" key="4">
    <source>
        <dbReference type="EMBL" id="EPR43397.1"/>
    </source>
</evidence>
<feature type="coiled-coil region" evidence="1">
    <location>
        <begin position="357"/>
        <end position="412"/>
    </location>
</feature>
<keyword evidence="5" id="KW-1185">Reference proteome</keyword>
<feature type="transmembrane region" description="Helical" evidence="3">
    <location>
        <begin position="32"/>
        <end position="54"/>
    </location>
</feature>
<evidence type="ECO:0008006" key="6">
    <source>
        <dbReference type="Google" id="ProtNLM"/>
    </source>
</evidence>
<name>S7U247_DESML</name>
<keyword evidence="3" id="KW-1133">Transmembrane helix</keyword>
<dbReference type="Gene3D" id="1.20.5.170">
    <property type="match status" value="1"/>
</dbReference>
<dbReference type="AlphaFoldDB" id="S7U247"/>
<sequence length="477" mass="52155">MTPRNDELNLEQVKDQKKGQSKMNPRALFPSFWLMASAVAVTLLLNLFCGIKIMNLESERNQLRLEKVTIDERAKSLEADIASHSKLLEELPELKSRQTDLNANISGLEGKIHDLTSREAALLQTVTTLQNDLEVAVADRKQAEAATKSAREEAGRLKSEISGLKSQESTLAINVAKLRQDVTRLGSQVAELTARTQSLNTEIANMAKTKEARLSDLEALTKDNSRLVELGSHLENLAAGMEDSRKKSEEAAGALKLTADTAQQAVTELATNSQSTGNAIEDLHGSIERFARLVGEFSKDRNDTSTAVADLARAGTEAKAQAQRLTTQLDSPIKSLNSNTAVLGRHIQDFGDRMNDISRLETQVVAAEQALQEFTAMMNRLSPNVSDVEGTNQELKNAVAELKTTLAEITSALTDIGKLREEASSTLLFNGNKLKTELENMVRDAGILQKEIRVQLEVAREQLIQSQSSAAKTENTP</sequence>
<feature type="coiled-coil region" evidence="1">
    <location>
        <begin position="53"/>
        <end position="80"/>
    </location>
</feature>
<accession>S7U247</accession>
<evidence type="ECO:0000256" key="1">
    <source>
        <dbReference type="SAM" id="Coils"/>
    </source>
</evidence>
<dbReference type="EMBL" id="ATHJ01000056">
    <property type="protein sequence ID" value="EPR43397.1"/>
    <property type="molecule type" value="Genomic_DNA"/>
</dbReference>
<organism evidence="4 5">
    <name type="scientific">Desulfococcus multivorans DSM 2059</name>
    <dbReference type="NCBI Taxonomy" id="1121405"/>
    <lineage>
        <taxon>Bacteria</taxon>
        <taxon>Pseudomonadati</taxon>
        <taxon>Thermodesulfobacteriota</taxon>
        <taxon>Desulfobacteria</taxon>
        <taxon>Desulfobacterales</taxon>
        <taxon>Desulfococcaceae</taxon>
        <taxon>Desulfococcus</taxon>
    </lineage>
</organism>
<protein>
    <recommendedName>
        <fullName evidence="6">Chromosome segregation ATPase-like protein</fullName>
    </recommendedName>
</protein>
<feature type="compositionally biased region" description="Basic and acidic residues" evidence="2">
    <location>
        <begin position="1"/>
        <end position="18"/>
    </location>
</feature>
<dbReference type="OrthoDB" id="10021363at2"/>
<dbReference type="SUPFAM" id="SSF58104">
    <property type="entry name" value="Methyl-accepting chemotaxis protein (MCP) signaling domain"/>
    <property type="match status" value="1"/>
</dbReference>
<evidence type="ECO:0000313" key="5">
    <source>
        <dbReference type="Proteomes" id="UP000014977"/>
    </source>
</evidence>
<evidence type="ECO:0000256" key="3">
    <source>
        <dbReference type="SAM" id="Phobius"/>
    </source>
</evidence>
<evidence type="ECO:0000256" key="2">
    <source>
        <dbReference type="SAM" id="MobiDB-lite"/>
    </source>
</evidence>